<dbReference type="Gene3D" id="3.60.15.10">
    <property type="entry name" value="Ribonuclease Z/Hydroxyacylglutathione hydrolase-like"/>
    <property type="match status" value="1"/>
</dbReference>
<sequence length="197" mass="21980">MKIKYNGYTSFTISVDNLTVLTDPVLAKEKGIKGIPSEADVIINTAGSKASDVKPVSRKDVFEINSAGEYEISGLMIQRPLGTHHYILDYELIRVVLIGTDSKDIDMKLLKDLGDVDVLLLPYTDGEDFPAYEALQDIISNVEPAILVPYGTKEEGGKTKEDFLKYFGFSTFTEEKTLKVESRPESEERTMQIVFLS</sequence>
<accession>A0A0G0MQK0</accession>
<organism evidence="1 2">
    <name type="scientific">candidate division WS6 bacterium GW2011_GWF2_39_15</name>
    <dbReference type="NCBI Taxonomy" id="1619100"/>
    <lineage>
        <taxon>Bacteria</taxon>
        <taxon>Candidatus Dojkabacteria</taxon>
    </lineage>
</organism>
<dbReference type="Proteomes" id="UP000034799">
    <property type="component" value="Unassembled WGS sequence"/>
</dbReference>
<dbReference type="InterPro" id="IPR036866">
    <property type="entry name" value="RibonucZ/Hydroxyglut_hydro"/>
</dbReference>
<proteinExistence type="predicted"/>
<reference evidence="1 2" key="1">
    <citation type="journal article" date="2015" name="Nature">
        <title>rRNA introns, odd ribosomes, and small enigmatic genomes across a large radiation of phyla.</title>
        <authorList>
            <person name="Brown C.T."/>
            <person name="Hug L.A."/>
            <person name="Thomas B.C."/>
            <person name="Sharon I."/>
            <person name="Castelle C.J."/>
            <person name="Singh A."/>
            <person name="Wilkins M.J."/>
            <person name="Williams K.H."/>
            <person name="Banfield J.F."/>
        </authorList>
    </citation>
    <scope>NUCLEOTIDE SEQUENCE [LARGE SCALE GENOMIC DNA]</scope>
</reference>
<name>A0A0G0MQK0_9BACT</name>
<comment type="caution">
    <text evidence="1">The sequence shown here is derived from an EMBL/GenBank/DDBJ whole genome shotgun (WGS) entry which is preliminary data.</text>
</comment>
<protein>
    <recommendedName>
        <fullName evidence="3">Zn-dependent hydrolase of the beta-lactamase fold-like protein</fullName>
    </recommendedName>
</protein>
<dbReference type="EMBL" id="LBWK01000001">
    <property type="protein sequence ID" value="KKR06309.1"/>
    <property type="molecule type" value="Genomic_DNA"/>
</dbReference>
<dbReference type="AlphaFoldDB" id="A0A0G0MQK0"/>
<dbReference type="STRING" id="1619100.UT34_C0001G0349"/>
<evidence type="ECO:0008006" key="3">
    <source>
        <dbReference type="Google" id="ProtNLM"/>
    </source>
</evidence>
<dbReference type="Pfam" id="PF13483">
    <property type="entry name" value="Lactamase_B_3"/>
    <property type="match status" value="1"/>
</dbReference>
<evidence type="ECO:0000313" key="2">
    <source>
        <dbReference type="Proteomes" id="UP000034799"/>
    </source>
</evidence>
<gene>
    <name evidence="1" type="ORF">UT34_C0001G0349</name>
</gene>
<evidence type="ECO:0000313" key="1">
    <source>
        <dbReference type="EMBL" id="KKR06309.1"/>
    </source>
</evidence>